<gene>
    <name evidence="1" type="ORF">A1A1_07824</name>
</gene>
<accession>A0AA87IMF8</accession>
<reference evidence="1 2" key="1">
    <citation type="journal article" date="2012" name="J. Bacteriol.">
        <title>Genome Sequence of the Antarctic Psychrophile Bacterium Planococcus antarcticus DSM 14505.</title>
        <authorList>
            <person name="Margolles A."/>
            <person name="Gueimonde M."/>
            <person name="Sanchez B."/>
        </authorList>
    </citation>
    <scope>NUCLEOTIDE SEQUENCE [LARGE SCALE GENOMIC DNA]</scope>
    <source>
        <strain evidence="1 2">DSM 14505</strain>
    </source>
</reference>
<sequence>MIAPLTPLDWKRRAVKYYPEKVAIIDEERTFTYK</sequence>
<evidence type="ECO:0000313" key="1">
    <source>
        <dbReference type="EMBL" id="EIM07067.1"/>
    </source>
</evidence>
<organism evidence="1 2">
    <name type="scientific">Planococcus antarcticus DSM 14505</name>
    <dbReference type="NCBI Taxonomy" id="1185653"/>
    <lineage>
        <taxon>Bacteria</taxon>
        <taxon>Bacillati</taxon>
        <taxon>Bacillota</taxon>
        <taxon>Bacilli</taxon>
        <taxon>Bacillales</taxon>
        <taxon>Caryophanaceae</taxon>
        <taxon>Planococcus</taxon>
    </lineage>
</organism>
<dbReference type="Proteomes" id="UP000004725">
    <property type="component" value="Unassembled WGS sequence"/>
</dbReference>
<name>A0AA87IMF8_9BACL</name>
<comment type="caution">
    <text evidence="1">The sequence shown here is derived from an EMBL/GenBank/DDBJ whole genome shotgun (WGS) entry which is preliminary data.</text>
</comment>
<proteinExistence type="predicted"/>
<protein>
    <submittedName>
        <fullName evidence="1">AMP-binding protein</fullName>
    </submittedName>
</protein>
<evidence type="ECO:0000313" key="2">
    <source>
        <dbReference type="Proteomes" id="UP000004725"/>
    </source>
</evidence>
<dbReference type="EMBL" id="AJYB01000023">
    <property type="protein sequence ID" value="EIM07067.1"/>
    <property type="molecule type" value="Genomic_DNA"/>
</dbReference>
<dbReference type="AlphaFoldDB" id="A0AA87IMF8"/>